<feature type="binding site" evidence="10">
    <location>
        <position position="304"/>
    </location>
    <ligand>
        <name>[4Fe-4S] cluster</name>
        <dbReference type="ChEBI" id="CHEBI:49883"/>
    </ligand>
</feature>
<dbReference type="GO" id="GO:0003677">
    <property type="term" value="F:DNA binding"/>
    <property type="evidence" value="ECO:0007669"/>
    <property type="project" value="UniProtKB-UniRule"/>
</dbReference>
<dbReference type="GO" id="GO:0006269">
    <property type="term" value="P:DNA replication, synthesis of primer"/>
    <property type="evidence" value="ECO:0007669"/>
    <property type="project" value="UniProtKB-KW"/>
</dbReference>
<evidence type="ECO:0000256" key="7">
    <source>
        <dbReference type="ARBA" id="ARBA00023014"/>
    </source>
</evidence>
<accession>R9AHS0</accession>
<keyword evidence="2 9" id="KW-0004">4Fe-4S</keyword>
<keyword evidence="3 9" id="KW-0639">Primosome</keyword>
<dbReference type="GeneID" id="20376921"/>
<evidence type="ECO:0000256" key="1">
    <source>
        <dbReference type="ARBA" id="ARBA00010564"/>
    </source>
</evidence>
<dbReference type="eggNOG" id="KOG2267">
    <property type="taxonomic scope" value="Eukaryota"/>
</dbReference>
<evidence type="ECO:0000256" key="4">
    <source>
        <dbReference type="ARBA" id="ARBA00022705"/>
    </source>
</evidence>
<protein>
    <recommendedName>
        <fullName evidence="9">DNA primase large subunit</fullName>
    </recommendedName>
</protein>
<evidence type="ECO:0000256" key="8">
    <source>
        <dbReference type="ARBA" id="ARBA00023125"/>
    </source>
</evidence>
<dbReference type="RefSeq" id="XP_009267453.1">
    <property type="nucleotide sequence ID" value="XM_009269178.1"/>
</dbReference>
<evidence type="ECO:0000256" key="10">
    <source>
        <dbReference type="PIRSR" id="PIRSR009449-1"/>
    </source>
</evidence>
<dbReference type="Pfam" id="PF26466">
    <property type="entry name" value="DNA_primase_lrg_N"/>
    <property type="match status" value="1"/>
</dbReference>
<dbReference type="GO" id="GO:0005658">
    <property type="term" value="C:alpha DNA polymerase:primase complex"/>
    <property type="evidence" value="ECO:0007669"/>
    <property type="project" value="TreeGrafter"/>
</dbReference>
<keyword evidence="6 9" id="KW-0408">Iron</keyword>
<feature type="binding site" evidence="10">
    <location>
        <position position="442"/>
    </location>
    <ligand>
        <name>[4Fe-4S] cluster</name>
        <dbReference type="ChEBI" id="CHEBI:49883"/>
    </ligand>
</feature>
<dbReference type="CDD" id="cd07322">
    <property type="entry name" value="PriL_PriS_Eukaryotic"/>
    <property type="match status" value="1"/>
</dbReference>
<sequence>MNSISGAANRKGGALEVDNYNGLYKHRLNFYQQAPLLEVSLEEFESWAIDRLKILAEIEASQVRNRPFNDTKAVIKSQSAKLLSLSTNYTRTATLEAERKKDHVSHYVLRLAFCRSEELRRRFVKAETTLFRIRFDDATTAEKNAFLHSMKSSQSSKVDWEEVDDVEKESLRPFLISSNPGIAIKPAEFEKELYYKVKWTQVPELVERRRVFLKQGYAYVPMREQTSLILNSFSSQLQQALEFTAKALPRLDEDSRLLPVLSHLSLSFLAGLSSEAFDPASFNSDRKISAESIDMLAKKHFPMCMRSLHDRLQNTHHLKHFGRLQYTLFLKGIGLSVDEAIVFWRKSYGANISDDKFNKEYRYNIRHSFGLEGGRKSYPPRSCQKIITQDQPGPQDNHGCPFRHFSLDHLVPSLRATYGITDTNDLNEITGAVKAQHFHVACTRVFEITHANKGVRKGDGLGGGESVNHPNRYFERSLELSGEAQAEPMTVDGA</sequence>
<dbReference type="EMBL" id="KE007229">
    <property type="protein sequence ID" value="EOR01733.1"/>
    <property type="molecule type" value="Genomic_DNA"/>
</dbReference>
<name>R9AHS0_WALI9</name>
<dbReference type="Pfam" id="PF04104">
    <property type="entry name" value="DNA_primase_lrg"/>
    <property type="match status" value="1"/>
</dbReference>
<proteinExistence type="inferred from homology"/>
<dbReference type="KEGG" id="wic:J056_003969"/>
<feature type="binding site" evidence="10">
    <location>
        <position position="400"/>
    </location>
    <ligand>
        <name>[4Fe-4S] cluster</name>
        <dbReference type="ChEBI" id="CHEBI:49883"/>
    </ligand>
</feature>
<dbReference type="Proteomes" id="UP000014064">
    <property type="component" value="Unassembled WGS sequence"/>
</dbReference>
<organism evidence="12 13">
    <name type="scientific">Wallemia ichthyophaga (strain EXF-994 / CBS 113033)</name>
    <dbReference type="NCBI Taxonomy" id="1299270"/>
    <lineage>
        <taxon>Eukaryota</taxon>
        <taxon>Fungi</taxon>
        <taxon>Dikarya</taxon>
        <taxon>Basidiomycota</taxon>
        <taxon>Wallemiomycotina</taxon>
        <taxon>Wallemiomycetes</taxon>
        <taxon>Wallemiales</taxon>
        <taxon>Wallemiaceae</taxon>
        <taxon>Wallemia</taxon>
    </lineage>
</organism>
<comment type="function">
    <text evidence="9">DNA primase is the polymerase that synthesizes small RNA primers for the Okazaki fragments made during discontinuous DNA replication.</text>
</comment>
<evidence type="ECO:0000256" key="6">
    <source>
        <dbReference type="ARBA" id="ARBA00023004"/>
    </source>
</evidence>
<dbReference type="GO" id="GO:0046872">
    <property type="term" value="F:metal ion binding"/>
    <property type="evidence" value="ECO:0007669"/>
    <property type="project" value="UniProtKB-UniRule"/>
</dbReference>
<evidence type="ECO:0000259" key="11">
    <source>
        <dbReference type="Pfam" id="PF04104"/>
    </source>
</evidence>
<evidence type="ECO:0000256" key="9">
    <source>
        <dbReference type="PIRNR" id="PIRNR009449"/>
    </source>
</evidence>
<dbReference type="InterPro" id="IPR007238">
    <property type="entry name" value="DNA_primase_lsu_euk/arc"/>
</dbReference>
<dbReference type="PIRSF" id="PIRSF009449">
    <property type="entry name" value="DNA_primase_large_subunit"/>
    <property type="match status" value="1"/>
</dbReference>
<keyword evidence="7 9" id="KW-0411">Iron-sulfur</keyword>
<feature type="domain" description="DNA primase large subunit C-terminal" evidence="11">
    <location>
        <begin position="296"/>
        <end position="474"/>
    </location>
</feature>
<dbReference type="GO" id="GO:0051539">
    <property type="term" value="F:4 iron, 4 sulfur cluster binding"/>
    <property type="evidence" value="ECO:0007669"/>
    <property type="project" value="UniProtKB-UniRule"/>
</dbReference>
<dbReference type="STRING" id="1299270.R9AHS0"/>
<comment type="cofactor">
    <cofactor evidence="9">
        <name>[4Fe-4S] cluster</name>
        <dbReference type="ChEBI" id="CHEBI:49883"/>
    </cofactor>
    <text evidence="9">Binds 1 [4Fe-4S] cluster.</text>
</comment>
<evidence type="ECO:0000313" key="12">
    <source>
        <dbReference type="EMBL" id="EOR01733.1"/>
    </source>
</evidence>
<dbReference type="GO" id="GO:0006270">
    <property type="term" value="P:DNA replication initiation"/>
    <property type="evidence" value="ECO:0007669"/>
    <property type="project" value="TreeGrafter"/>
</dbReference>
<keyword evidence="5 9" id="KW-0479">Metal-binding</keyword>
<dbReference type="PANTHER" id="PTHR10537:SF3">
    <property type="entry name" value="DNA PRIMASE LARGE SUBUNIT"/>
    <property type="match status" value="1"/>
</dbReference>
<keyword evidence="4 9" id="KW-0235">DNA replication</keyword>
<evidence type="ECO:0000313" key="13">
    <source>
        <dbReference type="Proteomes" id="UP000014064"/>
    </source>
</evidence>
<feature type="binding site" evidence="10">
    <location>
        <position position="383"/>
    </location>
    <ligand>
        <name>[4Fe-4S] cluster</name>
        <dbReference type="ChEBI" id="CHEBI:49883"/>
    </ligand>
</feature>
<dbReference type="InterPro" id="IPR016558">
    <property type="entry name" value="DNA_primase_lsu_euk"/>
</dbReference>
<evidence type="ECO:0000256" key="5">
    <source>
        <dbReference type="ARBA" id="ARBA00022723"/>
    </source>
</evidence>
<evidence type="ECO:0000256" key="2">
    <source>
        <dbReference type="ARBA" id="ARBA00022485"/>
    </source>
</evidence>
<comment type="similarity">
    <text evidence="1 9">Belongs to the eukaryotic-type primase large subunit family.</text>
</comment>
<reference evidence="13" key="1">
    <citation type="journal article" date="2013" name="BMC Genomics">
        <title>Genome and transcriptome sequencing of the halophilic fungus Wallemia ichthyophaga: haloadaptations present and absent.</title>
        <authorList>
            <person name="Zajc J."/>
            <person name="Liu Y."/>
            <person name="Dai W."/>
            <person name="Yang Z."/>
            <person name="Hu J."/>
            <person name="Gostincar C."/>
            <person name="Gunde-Cimerman N."/>
        </authorList>
    </citation>
    <scope>NUCLEOTIDE SEQUENCE [LARGE SCALE GENOMIC DNA]</scope>
    <source>
        <strain evidence="13">EXF-994 / CBS 113033</strain>
    </source>
</reference>
<dbReference type="OrthoDB" id="421393at2759"/>
<dbReference type="HOGENOM" id="CLU_026253_1_0_1"/>
<dbReference type="OMA" id="RINYKPW"/>
<dbReference type="Gene3D" id="1.20.930.80">
    <property type="match status" value="1"/>
</dbReference>
<dbReference type="AlphaFoldDB" id="R9AHS0"/>
<gene>
    <name evidence="12" type="ORF">J056_003969</name>
</gene>
<keyword evidence="13" id="KW-1185">Reference proteome</keyword>
<keyword evidence="8 9" id="KW-0238">DNA-binding</keyword>
<dbReference type="InterPro" id="IPR058560">
    <property type="entry name" value="DNA_primase_C"/>
</dbReference>
<evidence type="ECO:0000256" key="3">
    <source>
        <dbReference type="ARBA" id="ARBA00022515"/>
    </source>
</evidence>
<dbReference type="PANTHER" id="PTHR10537">
    <property type="entry name" value="DNA PRIMASE LARGE SUBUNIT"/>
    <property type="match status" value="1"/>
</dbReference>